<keyword evidence="3" id="KW-1185">Reference proteome</keyword>
<dbReference type="Proteomes" id="UP000694240">
    <property type="component" value="Chromosome 12"/>
</dbReference>
<feature type="compositionally biased region" description="Basic and acidic residues" evidence="1">
    <location>
        <begin position="17"/>
        <end position="27"/>
    </location>
</feature>
<reference evidence="2 3" key="1">
    <citation type="submission" date="2020-12" db="EMBL/GenBank/DDBJ databases">
        <title>Concerted genomic and epigenomic changes stabilize Arabidopsis allopolyploids.</title>
        <authorList>
            <person name="Chen Z."/>
        </authorList>
    </citation>
    <scope>NUCLEOTIDE SEQUENCE [LARGE SCALE GENOMIC DNA]</scope>
    <source>
        <strain evidence="2">Allo738</strain>
        <tissue evidence="2">Leaf</tissue>
    </source>
</reference>
<protein>
    <submittedName>
        <fullName evidence="2">Phloem protein 2-like</fullName>
    </submittedName>
</protein>
<comment type="caution">
    <text evidence="2">The sequence shown here is derived from an EMBL/GenBank/DDBJ whole genome shotgun (WGS) entry which is preliminary data.</text>
</comment>
<accession>A0A8T1YAC1</accession>
<sequence length="137" mass="15692">MGIIWSIFSKPKPKPHNNNEDMLKHADSPLTLDTTSSPQIDDDVSLKHKTEKNLIEEDEVKEKKNCFMLNARELSITWADSQTNKYWTWFSDLDQTSSDVRTEVAKMERVACMVRSGRKIRDGEINSQQSVRGCVCG</sequence>
<dbReference type="GO" id="GO:0030246">
    <property type="term" value="F:carbohydrate binding"/>
    <property type="evidence" value="ECO:0007669"/>
    <property type="project" value="InterPro"/>
</dbReference>
<dbReference type="EMBL" id="JAEFBK010000012">
    <property type="protein sequence ID" value="KAG7542193.1"/>
    <property type="molecule type" value="Genomic_DNA"/>
</dbReference>
<evidence type="ECO:0000256" key="1">
    <source>
        <dbReference type="SAM" id="MobiDB-lite"/>
    </source>
</evidence>
<dbReference type="AlphaFoldDB" id="A0A8T1YAC1"/>
<gene>
    <name evidence="2" type="ORF">ISN45_Aa07g021980</name>
</gene>
<organism evidence="2 3">
    <name type="scientific">Arabidopsis thaliana x Arabidopsis arenosa</name>
    <dbReference type="NCBI Taxonomy" id="1240361"/>
    <lineage>
        <taxon>Eukaryota</taxon>
        <taxon>Viridiplantae</taxon>
        <taxon>Streptophyta</taxon>
        <taxon>Embryophyta</taxon>
        <taxon>Tracheophyta</taxon>
        <taxon>Spermatophyta</taxon>
        <taxon>Magnoliopsida</taxon>
        <taxon>eudicotyledons</taxon>
        <taxon>Gunneridae</taxon>
        <taxon>Pentapetalae</taxon>
        <taxon>rosids</taxon>
        <taxon>malvids</taxon>
        <taxon>Brassicales</taxon>
        <taxon>Brassicaceae</taxon>
        <taxon>Camelineae</taxon>
        <taxon>Arabidopsis</taxon>
    </lineage>
</organism>
<name>A0A8T1YAC1_9BRAS</name>
<dbReference type="PANTHER" id="PTHR48478:SF1">
    <property type="entry name" value="LECTIN-LIKE"/>
    <property type="match status" value="1"/>
</dbReference>
<dbReference type="PANTHER" id="PTHR48478">
    <property type="entry name" value="LECTIN-LIKE"/>
    <property type="match status" value="1"/>
</dbReference>
<dbReference type="InterPro" id="IPR025886">
    <property type="entry name" value="PP2-like"/>
</dbReference>
<evidence type="ECO:0000313" key="2">
    <source>
        <dbReference type="EMBL" id="KAG7542193.1"/>
    </source>
</evidence>
<proteinExistence type="predicted"/>
<feature type="region of interest" description="Disordered" evidence="1">
    <location>
        <begin position="8"/>
        <end position="42"/>
    </location>
</feature>
<evidence type="ECO:0000313" key="3">
    <source>
        <dbReference type="Proteomes" id="UP000694240"/>
    </source>
</evidence>
<dbReference type="InterPro" id="IPR052147">
    <property type="entry name" value="PP2-like/Lectin"/>
</dbReference>
<dbReference type="Pfam" id="PF14299">
    <property type="entry name" value="PP2"/>
    <property type="match status" value="1"/>
</dbReference>